<name>A0A2H3CKG9_ARMGA</name>
<dbReference type="PANTHER" id="PTHR40465:SF1">
    <property type="entry name" value="DUF6534 DOMAIN-CONTAINING PROTEIN"/>
    <property type="match status" value="1"/>
</dbReference>
<sequence length="320" mass="36694">MVIYYKSYPDDSWIYRYSVAIIWILDALHVALSMHAVYHYLIDLFGNYLGLYHIVWSFKLQLLISMVMIIWIEALYAVRLWKRLCLILSSHKSKLNLCLVGGHFNRTLSWIVSQLLSSAAHNKYTSRLGLSRVRQVFPSVHSLYSISNFLLIPSIKAWFIGLWMHIRLKYLPGINMHPFAVAATSDFIIAFSMCYYLHKSREASAFSSTSDMLYGLMQLVVISGLATSTCSLLTLITYLVWQDSLIFLGLDLILPKLYINSLLAMLNARRDCRTTNSAPPVPKVLRFTHKDNRAEANTSIPLMQRITSLEHAREGLVHNV</sequence>
<dbReference type="Proteomes" id="UP000217790">
    <property type="component" value="Unassembled WGS sequence"/>
</dbReference>
<dbReference type="InterPro" id="IPR045339">
    <property type="entry name" value="DUF6534"/>
</dbReference>
<dbReference type="STRING" id="47427.A0A2H3CKG9"/>
<dbReference type="InParanoid" id="A0A2H3CKG9"/>
<dbReference type="OMA" id="IWIEALY"/>
<feature type="transmembrane region" description="Helical" evidence="1">
    <location>
        <begin position="142"/>
        <end position="166"/>
    </location>
</feature>
<dbReference type="EMBL" id="KZ293763">
    <property type="protein sequence ID" value="PBK79682.1"/>
    <property type="molecule type" value="Genomic_DNA"/>
</dbReference>
<feature type="transmembrane region" description="Helical" evidence="1">
    <location>
        <begin position="178"/>
        <end position="198"/>
    </location>
</feature>
<feature type="transmembrane region" description="Helical" evidence="1">
    <location>
        <begin position="20"/>
        <end position="42"/>
    </location>
</feature>
<organism evidence="3 4">
    <name type="scientific">Armillaria gallica</name>
    <name type="common">Bulbous honey fungus</name>
    <name type="synonym">Armillaria bulbosa</name>
    <dbReference type="NCBI Taxonomy" id="47427"/>
    <lineage>
        <taxon>Eukaryota</taxon>
        <taxon>Fungi</taxon>
        <taxon>Dikarya</taxon>
        <taxon>Basidiomycota</taxon>
        <taxon>Agaricomycotina</taxon>
        <taxon>Agaricomycetes</taxon>
        <taxon>Agaricomycetidae</taxon>
        <taxon>Agaricales</taxon>
        <taxon>Marasmiineae</taxon>
        <taxon>Physalacriaceae</taxon>
        <taxon>Armillaria</taxon>
    </lineage>
</organism>
<keyword evidence="1" id="KW-0472">Membrane</keyword>
<evidence type="ECO:0000259" key="2">
    <source>
        <dbReference type="Pfam" id="PF20152"/>
    </source>
</evidence>
<dbReference type="PANTHER" id="PTHR40465">
    <property type="entry name" value="CHROMOSOME 1, WHOLE GENOME SHOTGUN SEQUENCE"/>
    <property type="match status" value="1"/>
</dbReference>
<feature type="domain" description="DUF6534" evidence="2">
    <location>
        <begin position="182"/>
        <end position="270"/>
    </location>
</feature>
<dbReference type="Pfam" id="PF20152">
    <property type="entry name" value="DUF6534"/>
    <property type="match status" value="1"/>
</dbReference>
<gene>
    <name evidence="3" type="ORF">ARMGADRAFT_1069339</name>
</gene>
<dbReference type="OrthoDB" id="3270417at2759"/>
<keyword evidence="4" id="KW-1185">Reference proteome</keyword>
<feature type="transmembrane region" description="Helical" evidence="1">
    <location>
        <begin position="246"/>
        <end position="266"/>
    </location>
</feature>
<keyword evidence="1" id="KW-0812">Transmembrane</keyword>
<accession>A0A2H3CKG9</accession>
<evidence type="ECO:0000313" key="3">
    <source>
        <dbReference type="EMBL" id="PBK79682.1"/>
    </source>
</evidence>
<keyword evidence="1" id="KW-1133">Transmembrane helix</keyword>
<dbReference type="AlphaFoldDB" id="A0A2H3CKG9"/>
<evidence type="ECO:0000313" key="4">
    <source>
        <dbReference type="Proteomes" id="UP000217790"/>
    </source>
</evidence>
<protein>
    <recommendedName>
        <fullName evidence="2">DUF6534 domain-containing protein</fullName>
    </recommendedName>
</protein>
<feature type="transmembrane region" description="Helical" evidence="1">
    <location>
        <begin position="219"/>
        <end position="240"/>
    </location>
</feature>
<reference evidence="4" key="1">
    <citation type="journal article" date="2017" name="Nat. Ecol. Evol.">
        <title>Genome expansion and lineage-specific genetic innovations in the forest pathogenic fungi Armillaria.</title>
        <authorList>
            <person name="Sipos G."/>
            <person name="Prasanna A.N."/>
            <person name="Walter M.C."/>
            <person name="O'Connor E."/>
            <person name="Balint B."/>
            <person name="Krizsan K."/>
            <person name="Kiss B."/>
            <person name="Hess J."/>
            <person name="Varga T."/>
            <person name="Slot J."/>
            <person name="Riley R."/>
            <person name="Boka B."/>
            <person name="Rigling D."/>
            <person name="Barry K."/>
            <person name="Lee J."/>
            <person name="Mihaltcheva S."/>
            <person name="LaButti K."/>
            <person name="Lipzen A."/>
            <person name="Waldron R."/>
            <person name="Moloney N.M."/>
            <person name="Sperisen C."/>
            <person name="Kredics L."/>
            <person name="Vagvoelgyi C."/>
            <person name="Patrignani A."/>
            <person name="Fitzpatrick D."/>
            <person name="Nagy I."/>
            <person name="Doyle S."/>
            <person name="Anderson J.B."/>
            <person name="Grigoriev I.V."/>
            <person name="Gueldener U."/>
            <person name="Muensterkoetter M."/>
            <person name="Nagy L.G."/>
        </authorList>
    </citation>
    <scope>NUCLEOTIDE SEQUENCE [LARGE SCALE GENOMIC DNA]</scope>
    <source>
        <strain evidence="4">Ar21-2</strain>
    </source>
</reference>
<proteinExistence type="predicted"/>
<evidence type="ECO:0000256" key="1">
    <source>
        <dbReference type="SAM" id="Phobius"/>
    </source>
</evidence>